<accession>A0ABS8G6G3</accession>
<comment type="subcellular location">
    <subcellularLocation>
        <location evidence="1 5">Cytoplasm</location>
    </subcellularLocation>
</comment>
<keyword evidence="8" id="KW-1185">Reference proteome</keyword>
<keyword evidence="4 5" id="KW-0963">Cytoplasm</keyword>
<dbReference type="SUPFAM" id="SSF52402">
    <property type="entry name" value="Adenine nucleotide alpha hydrolases-like"/>
    <property type="match status" value="1"/>
</dbReference>
<name>A0ABS8G6G3_9ALTE</name>
<comment type="subunit">
    <text evidence="3">Homodimer.</text>
</comment>
<gene>
    <name evidence="7" type="ORF">LJ739_05480</name>
</gene>
<reference evidence="7 8" key="1">
    <citation type="submission" date="2021-10" db="EMBL/GenBank/DDBJ databases">
        <title>Draft genome of Aestuariibacter halophilus JC2043.</title>
        <authorList>
            <person name="Emsley S.A."/>
            <person name="Pfannmuller K.M."/>
            <person name="Ushijima B."/>
            <person name="Saw J.H."/>
            <person name="Videau P."/>
        </authorList>
    </citation>
    <scope>NUCLEOTIDE SEQUENCE [LARGE SCALE GENOMIC DNA]</scope>
    <source>
        <strain evidence="7 8">JC2043</strain>
    </source>
</reference>
<evidence type="ECO:0000313" key="7">
    <source>
        <dbReference type="EMBL" id="MCC2615686.1"/>
    </source>
</evidence>
<comment type="caution">
    <text evidence="7">The sequence shown here is derived from an EMBL/GenBank/DDBJ whole genome shotgun (WGS) entry which is preliminary data.</text>
</comment>
<evidence type="ECO:0000259" key="6">
    <source>
        <dbReference type="Pfam" id="PF00582"/>
    </source>
</evidence>
<dbReference type="PRINTS" id="PR01438">
    <property type="entry name" value="UNVRSLSTRESS"/>
</dbReference>
<dbReference type="Proteomes" id="UP001520878">
    <property type="component" value="Unassembled WGS sequence"/>
</dbReference>
<evidence type="ECO:0000256" key="1">
    <source>
        <dbReference type="ARBA" id="ARBA00004496"/>
    </source>
</evidence>
<proteinExistence type="inferred from homology"/>
<dbReference type="PANTHER" id="PTHR46268:SF23">
    <property type="entry name" value="UNIVERSAL STRESS PROTEIN A-RELATED"/>
    <property type="match status" value="1"/>
</dbReference>
<dbReference type="InterPro" id="IPR006016">
    <property type="entry name" value="UspA"/>
</dbReference>
<feature type="domain" description="UspA" evidence="6">
    <location>
        <begin position="8"/>
        <end position="143"/>
    </location>
</feature>
<evidence type="ECO:0000313" key="8">
    <source>
        <dbReference type="Proteomes" id="UP001520878"/>
    </source>
</evidence>
<comment type="similarity">
    <text evidence="2 5">Belongs to the universal stress protein A family.</text>
</comment>
<dbReference type="InterPro" id="IPR006015">
    <property type="entry name" value="Universal_stress_UspA"/>
</dbReference>
<organism evidence="7 8">
    <name type="scientific">Fluctibacter halophilus</name>
    <dbReference type="NCBI Taxonomy" id="226011"/>
    <lineage>
        <taxon>Bacteria</taxon>
        <taxon>Pseudomonadati</taxon>
        <taxon>Pseudomonadota</taxon>
        <taxon>Gammaproteobacteria</taxon>
        <taxon>Alteromonadales</taxon>
        <taxon>Alteromonadaceae</taxon>
        <taxon>Fluctibacter</taxon>
    </lineage>
</organism>
<dbReference type="Pfam" id="PF00582">
    <property type="entry name" value="Usp"/>
    <property type="match status" value="1"/>
</dbReference>
<protein>
    <recommendedName>
        <fullName evidence="5">Universal stress protein</fullName>
    </recommendedName>
</protein>
<evidence type="ECO:0000256" key="2">
    <source>
        <dbReference type="ARBA" id="ARBA00008791"/>
    </source>
</evidence>
<dbReference type="EMBL" id="JAJEWP010000001">
    <property type="protein sequence ID" value="MCC2615686.1"/>
    <property type="molecule type" value="Genomic_DNA"/>
</dbReference>
<dbReference type="PANTHER" id="PTHR46268">
    <property type="entry name" value="STRESS RESPONSE PROTEIN NHAX"/>
    <property type="match status" value="1"/>
</dbReference>
<evidence type="ECO:0000256" key="5">
    <source>
        <dbReference type="PIRNR" id="PIRNR006276"/>
    </source>
</evidence>
<dbReference type="RefSeq" id="WP_229157821.1">
    <property type="nucleotide sequence ID" value="NZ_JAJEWP010000001.1"/>
</dbReference>
<dbReference type="Gene3D" id="3.40.50.620">
    <property type="entry name" value="HUPs"/>
    <property type="match status" value="1"/>
</dbReference>
<sequence>MKVETKPFGRIIVAIDVYSTYAPVLQRALAMASEPSQLSLVYVTLPHAYFEPYAVDIGRDFVADIQAKAASRLKDIAAANGIPTEQTYSMIGDASDEIHRLAEQQGADLIVIGTHGKSGLKLLLGSTANAVLHGVKCDVLAVKV</sequence>
<dbReference type="InterPro" id="IPR014729">
    <property type="entry name" value="Rossmann-like_a/b/a_fold"/>
</dbReference>
<evidence type="ECO:0000256" key="4">
    <source>
        <dbReference type="ARBA" id="ARBA00022490"/>
    </source>
</evidence>
<evidence type="ECO:0000256" key="3">
    <source>
        <dbReference type="ARBA" id="ARBA00011738"/>
    </source>
</evidence>
<dbReference type="PIRSF" id="PIRSF006276">
    <property type="entry name" value="UspA"/>
    <property type="match status" value="1"/>
</dbReference>